<organism evidence="1 2">
    <name type="scientific">Amycolatopsis japonica</name>
    <dbReference type="NCBI Taxonomy" id="208439"/>
    <lineage>
        <taxon>Bacteria</taxon>
        <taxon>Bacillati</taxon>
        <taxon>Actinomycetota</taxon>
        <taxon>Actinomycetes</taxon>
        <taxon>Pseudonocardiales</taxon>
        <taxon>Pseudonocardiaceae</taxon>
        <taxon>Amycolatopsis</taxon>
        <taxon>Amycolatopsis japonica group</taxon>
    </lineage>
</organism>
<keyword evidence="2" id="KW-1185">Reference proteome</keyword>
<accession>A0A075UZ92</accession>
<reference evidence="1 2" key="1">
    <citation type="journal article" date="2014" name="J. Biotechnol.">
        <title>Complete genome sequence of the actinobacterium Amycolatopsis japonica MG417-CF17(T) (=DSM 44213T) producing (S,S)-N,N'-ethylenediaminedisuccinic acid.</title>
        <authorList>
            <person name="Stegmann E."/>
            <person name="Albersmeier A."/>
            <person name="Spohn M."/>
            <person name="Gert H."/>
            <person name="Weber T."/>
            <person name="Wohlleben W."/>
            <person name="Kalinowski J."/>
            <person name="Ruckert C."/>
        </authorList>
    </citation>
    <scope>NUCLEOTIDE SEQUENCE [LARGE SCALE GENOMIC DNA]</scope>
    <source>
        <strain evidence="2">MG417-CF17 (DSM 44213)</strain>
    </source>
</reference>
<evidence type="ECO:0000313" key="2">
    <source>
        <dbReference type="Proteomes" id="UP000028492"/>
    </source>
</evidence>
<gene>
    <name evidence="1" type="ORF">AJAP_24375</name>
</gene>
<proteinExistence type="predicted"/>
<evidence type="ECO:0000313" key="1">
    <source>
        <dbReference type="EMBL" id="AIG77724.1"/>
    </source>
</evidence>
<dbReference type="STRING" id="208439.AJAP_24375"/>
<dbReference type="EMBL" id="CP008953">
    <property type="protein sequence ID" value="AIG77724.1"/>
    <property type="molecule type" value="Genomic_DNA"/>
</dbReference>
<name>A0A075UZ92_9PSEU</name>
<dbReference type="Proteomes" id="UP000028492">
    <property type="component" value="Chromosome"/>
</dbReference>
<dbReference type="RefSeq" id="WP_158509802.1">
    <property type="nucleotide sequence ID" value="NZ_CP008953.1"/>
</dbReference>
<evidence type="ECO:0008006" key="3">
    <source>
        <dbReference type="Google" id="ProtNLM"/>
    </source>
</evidence>
<sequence>MTNRKPTKAEDQAAAAVLDAVNNGDMKRAAVLNRLLEMTIEDNDAAAENPQE</sequence>
<dbReference type="KEGG" id="aja:AJAP_24375"/>
<protein>
    <recommendedName>
        <fullName evidence="3">Secreted protein</fullName>
    </recommendedName>
</protein>
<dbReference type="AlphaFoldDB" id="A0A075UZ92"/>
<dbReference type="HOGENOM" id="CLU_3076083_0_0_11"/>